<dbReference type="GO" id="GO:0015562">
    <property type="term" value="F:efflux transmembrane transporter activity"/>
    <property type="evidence" value="ECO:0007669"/>
    <property type="project" value="InterPro"/>
</dbReference>
<organism evidence="9 10">
    <name type="scientific">Rheinheimera salexigens</name>
    <dbReference type="NCBI Taxonomy" id="1628148"/>
    <lineage>
        <taxon>Bacteria</taxon>
        <taxon>Pseudomonadati</taxon>
        <taxon>Pseudomonadota</taxon>
        <taxon>Gammaproteobacteria</taxon>
        <taxon>Chromatiales</taxon>
        <taxon>Chromatiaceae</taxon>
        <taxon>Rheinheimera</taxon>
    </lineage>
</organism>
<keyword evidence="5" id="KW-0812">Transmembrane</keyword>
<dbReference type="InterPro" id="IPR003423">
    <property type="entry name" value="OMP_efflux"/>
</dbReference>
<dbReference type="GO" id="GO:0009279">
    <property type="term" value="C:cell outer membrane"/>
    <property type="evidence" value="ECO:0007669"/>
    <property type="project" value="UniProtKB-SubCell"/>
</dbReference>
<dbReference type="PANTHER" id="PTHR30026">
    <property type="entry name" value="OUTER MEMBRANE PROTEIN TOLC"/>
    <property type="match status" value="1"/>
</dbReference>
<evidence type="ECO:0000313" key="9">
    <source>
        <dbReference type="EMBL" id="OEY70800.1"/>
    </source>
</evidence>
<sequence length="433" mass="47031">MNKTLLSTLLASTLGLLSWQTFAADDLQDIYQLATQKDPIVLRSAASRDRAAASIDVSRAALLPNVTGSAGYGRRDVDGFGFDGPNTLSAGVTLNQSLFNWADWGRLDRAEKVALQFQTAYDSEVQNLIVRATSAYFQVLGAADDLGFAEAEKRSIERQLEQTKQRFAVGLTAITDVHEAQAQFDSAVAREIIAQYELENAREFLREITGQYHQELAELNTDKFAPGRPSPEKVQDWVGLAQDNNLVLKSQRVLLDIANQDIDLAKAGHYPTLNLQATLGVAKASGFDRADDSSLGINLAVPIYSGGGVEAGVAVAQSNYVEVSQTLELNHRAVMRQVRSSFNGVNAQISSIRALEQAVVSAESALNATEAGFEVGTRTIVDVLLSTRNLFEAKRNLASARYTYILSMMQLKQAAGNLSEQDLLAVNQALTNQ</sequence>
<comment type="caution">
    <text evidence="9">The sequence shown here is derived from an EMBL/GenBank/DDBJ whole genome shotgun (WGS) entry which is preliminary data.</text>
</comment>
<dbReference type="InterPro" id="IPR058622">
    <property type="entry name" value="TolC"/>
</dbReference>
<gene>
    <name evidence="9" type="ORF">BI198_15470</name>
</gene>
<dbReference type="Pfam" id="PF02321">
    <property type="entry name" value="OEP"/>
    <property type="match status" value="2"/>
</dbReference>
<dbReference type="Gene3D" id="1.20.1600.10">
    <property type="entry name" value="Outer membrane efflux proteins (OEP)"/>
    <property type="match status" value="1"/>
</dbReference>
<dbReference type="GO" id="GO:0015288">
    <property type="term" value="F:porin activity"/>
    <property type="evidence" value="ECO:0007669"/>
    <property type="project" value="TreeGrafter"/>
</dbReference>
<evidence type="ECO:0000256" key="5">
    <source>
        <dbReference type="ARBA" id="ARBA00022692"/>
    </source>
</evidence>
<dbReference type="Proteomes" id="UP000242258">
    <property type="component" value="Unassembled WGS sequence"/>
</dbReference>
<evidence type="ECO:0000256" key="7">
    <source>
        <dbReference type="ARBA" id="ARBA00023237"/>
    </source>
</evidence>
<evidence type="ECO:0000256" key="4">
    <source>
        <dbReference type="ARBA" id="ARBA00022452"/>
    </source>
</evidence>
<evidence type="ECO:0000313" key="10">
    <source>
        <dbReference type="Proteomes" id="UP000242258"/>
    </source>
</evidence>
<feature type="signal peptide" evidence="8">
    <location>
        <begin position="1"/>
        <end position="23"/>
    </location>
</feature>
<keyword evidence="10" id="KW-1185">Reference proteome</keyword>
<evidence type="ECO:0000256" key="1">
    <source>
        <dbReference type="ARBA" id="ARBA00004442"/>
    </source>
</evidence>
<accession>A0A1E7Q9J0</accession>
<evidence type="ECO:0000256" key="8">
    <source>
        <dbReference type="SAM" id="SignalP"/>
    </source>
</evidence>
<protein>
    <submittedName>
        <fullName evidence="9">Outer membrane channel protein TolC</fullName>
    </submittedName>
</protein>
<dbReference type="RefSeq" id="WP_070050400.1">
    <property type="nucleotide sequence ID" value="NZ_CBCSDO010000002.1"/>
</dbReference>
<comment type="similarity">
    <text evidence="2">Belongs to the outer membrane factor (OMF) (TC 1.B.17) family.</text>
</comment>
<dbReference type="AlphaFoldDB" id="A0A1E7Q9J0"/>
<keyword evidence="6" id="KW-0472">Membrane</keyword>
<evidence type="ECO:0000256" key="3">
    <source>
        <dbReference type="ARBA" id="ARBA00022448"/>
    </source>
</evidence>
<comment type="subcellular location">
    <subcellularLocation>
        <location evidence="1">Cell outer membrane</location>
    </subcellularLocation>
</comment>
<keyword evidence="3" id="KW-0813">Transport</keyword>
<keyword evidence="4" id="KW-1134">Transmembrane beta strand</keyword>
<evidence type="ECO:0000256" key="6">
    <source>
        <dbReference type="ARBA" id="ARBA00023136"/>
    </source>
</evidence>
<reference evidence="10" key="1">
    <citation type="submission" date="2016-09" db="EMBL/GenBank/DDBJ databases">
        <authorList>
            <person name="Wan X."/>
            <person name="Hou S."/>
        </authorList>
    </citation>
    <scope>NUCLEOTIDE SEQUENCE [LARGE SCALE GENOMIC DNA]</scope>
    <source>
        <strain evidence="10">KH87</strain>
    </source>
</reference>
<name>A0A1E7Q9J0_9GAMM</name>
<dbReference type="InterPro" id="IPR051906">
    <property type="entry name" value="TolC-like"/>
</dbReference>
<evidence type="ECO:0000256" key="2">
    <source>
        <dbReference type="ARBA" id="ARBA00007613"/>
    </source>
</evidence>
<dbReference type="PANTHER" id="PTHR30026:SF20">
    <property type="entry name" value="OUTER MEMBRANE PROTEIN TOLC"/>
    <property type="match status" value="1"/>
</dbReference>
<keyword evidence="8" id="KW-0732">Signal</keyword>
<dbReference type="NCBIfam" id="TIGR01844">
    <property type="entry name" value="type_I_sec_TolC"/>
    <property type="match status" value="1"/>
</dbReference>
<feature type="chain" id="PRO_5009200526" evidence="8">
    <location>
        <begin position="24"/>
        <end position="433"/>
    </location>
</feature>
<dbReference type="EMBL" id="MKEK01000001">
    <property type="protein sequence ID" value="OEY70800.1"/>
    <property type="molecule type" value="Genomic_DNA"/>
</dbReference>
<dbReference type="STRING" id="1628148.BI198_15470"/>
<dbReference type="GO" id="GO:1990281">
    <property type="term" value="C:efflux pump complex"/>
    <property type="evidence" value="ECO:0007669"/>
    <property type="project" value="TreeGrafter"/>
</dbReference>
<dbReference type="OrthoDB" id="9813458at2"/>
<proteinExistence type="inferred from homology"/>
<dbReference type="SUPFAM" id="SSF56954">
    <property type="entry name" value="Outer membrane efflux proteins (OEP)"/>
    <property type="match status" value="1"/>
</dbReference>
<keyword evidence="7" id="KW-0998">Cell outer membrane</keyword>
<dbReference type="InterPro" id="IPR010130">
    <property type="entry name" value="T1SS_OMP_TolC"/>
</dbReference>
<dbReference type="NCBIfam" id="NF007002">
    <property type="entry name" value="PRK09465.1"/>
    <property type="match status" value="1"/>
</dbReference>